<proteinExistence type="predicted"/>
<accession>A0ABW3IR21</accession>
<evidence type="ECO:0000313" key="2">
    <source>
        <dbReference type="Proteomes" id="UP001597108"/>
    </source>
</evidence>
<dbReference type="Proteomes" id="UP001597108">
    <property type="component" value="Unassembled WGS sequence"/>
</dbReference>
<sequence length="86" mass="8781">MPGSVGAETNPQVGPVAKHVEASTALSEFVADAAIDIGQISAELGGSDASMPGSLTEAVFCSTHQVYEIRSNAGQNAVYDPLGFNK</sequence>
<dbReference type="EMBL" id="JBHTJT010000012">
    <property type="protein sequence ID" value="MFD0980072.1"/>
    <property type="molecule type" value="Genomic_DNA"/>
</dbReference>
<reference evidence="2" key="1">
    <citation type="journal article" date="2019" name="Int. J. Syst. Evol. Microbiol.">
        <title>The Global Catalogue of Microorganisms (GCM) 10K type strain sequencing project: providing services to taxonomists for standard genome sequencing and annotation.</title>
        <authorList>
            <consortium name="The Broad Institute Genomics Platform"/>
            <consortium name="The Broad Institute Genome Sequencing Center for Infectious Disease"/>
            <person name="Wu L."/>
            <person name="Ma J."/>
        </authorList>
    </citation>
    <scope>NUCLEOTIDE SEQUENCE [LARGE SCALE GENOMIC DNA]</scope>
    <source>
        <strain evidence="2">CCUG 60524</strain>
    </source>
</reference>
<name>A0ABW3IR21_9RHOB</name>
<organism evidence="1 2">
    <name type="scientific">Tropicimonas aquimaris</name>
    <dbReference type="NCBI Taxonomy" id="914152"/>
    <lineage>
        <taxon>Bacteria</taxon>
        <taxon>Pseudomonadati</taxon>
        <taxon>Pseudomonadota</taxon>
        <taxon>Alphaproteobacteria</taxon>
        <taxon>Rhodobacterales</taxon>
        <taxon>Roseobacteraceae</taxon>
        <taxon>Tropicimonas</taxon>
    </lineage>
</organism>
<dbReference type="RefSeq" id="WP_386074407.1">
    <property type="nucleotide sequence ID" value="NZ_JBHTJT010000012.1"/>
</dbReference>
<gene>
    <name evidence="1" type="ORF">ACFQ2S_10465</name>
</gene>
<protein>
    <submittedName>
        <fullName evidence="1">Uncharacterized protein</fullName>
    </submittedName>
</protein>
<keyword evidence="2" id="KW-1185">Reference proteome</keyword>
<evidence type="ECO:0000313" key="1">
    <source>
        <dbReference type="EMBL" id="MFD0980072.1"/>
    </source>
</evidence>
<comment type="caution">
    <text evidence="1">The sequence shown here is derived from an EMBL/GenBank/DDBJ whole genome shotgun (WGS) entry which is preliminary data.</text>
</comment>